<dbReference type="EMBL" id="CDMY01000770">
    <property type="protein sequence ID" value="CEM33066.1"/>
    <property type="molecule type" value="Genomic_DNA"/>
</dbReference>
<feature type="compositionally biased region" description="Pro residues" evidence="1">
    <location>
        <begin position="1"/>
        <end position="18"/>
    </location>
</feature>
<keyword evidence="3" id="KW-1185">Reference proteome</keyword>
<feature type="region of interest" description="Disordered" evidence="1">
    <location>
        <begin position="1"/>
        <end position="23"/>
    </location>
</feature>
<sequence length="272" mass="29817">MYPPQPTTPAPPAPPAQPPAGSSLSDVEYGGLLSLLKPSNDTTVTMLYRASENENATTYTYLLDRVANEKDLAIVIRQDKYVFGVYISEGIQTPANPYESRKYQCEVFWFSLSGRYKEPTRIDIPWRVTCDVAGRNGTVRVGRHRSAARMYVGGLFLADVGSSRPAADIRECSQKTRWDWLPEGYEGATEDYVSERNGGLPLGGSEFFVADDIEVLQVSGEIADILPPLPTTPQPSTSPPPPPTTSTPEPNNSNPGADNDNRTPYDNNTRAD</sequence>
<proteinExistence type="predicted"/>
<feature type="compositionally biased region" description="Basic and acidic residues" evidence="1">
    <location>
        <begin position="259"/>
        <end position="272"/>
    </location>
</feature>
<dbReference type="VEuPathDB" id="CryptoDB:Vbra_18453"/>
<dbReference type="InParanoid" id="A0A0G4GRT5"/>
<gene>
    <name evidence="2" type="ORF">Vbra_18453</name>
</gene>
<organism evidence="2 3">
    <name type="scientific">Vitrella brassicaformis (strain CCMP3155)</name>
    <dbReference type="NCBI Taxonomy" id="1169540"/>
    <lineage>
        <taxon>Eukaryota</taxon>
        <taxon>Sar</taxon>
        <taxon>Alveolata</taxon>
        <taxon>Colpodellida</taxon>
        <taxon>Vitrellaceae</taxon>
        <taxon>Vitrella</taxon>
    </lineage>
</organism>
<dbReference type="Proteomes" id="UP000041254">
    <property type="component" value="Unassembled WGS sequence"/>
</dbReference>
<evidence type="ECO:0000313" key="3">
    <source>
        <dbReference type="Proteomes" id="UP000041254"/>
    </source>
</evidence>
<dbReference type="PhylomeDB" id="A0A0G4GRT5"/>
<feature type="compositionally biased region" description="Low complexity" evidence="1">
    <location>
        <begin position="246"/>
        <end position="255"/>
    </location>
</feature>
<feature type="compositionally biased region" description="Pro residues" evidence="1">
    <location>
        <begin position="227"/>
        <end position="245"/>
    </location>
</feature>
<protein>
    <submittedName>
        <fullName evidence="2">Uncharacterized protein</fullName>
    </submittedName>
</protein>
<reference evidence="2 3" key="1">
    <citation type="submission" date="2014-11" db="EMBL/GenBank/DDBJ databases">
        <authorList>
            <person name="Zhu J."/>
            <person name="Qi W."/>
            <person name="Song R."/>
        </authorList>
    </citation>
    <scope>NUCLEOTIDE SEQUENCE [LARGE SCALE GENOMIC DNA]</scope>
</reference>
<feature type="region of interest" description="Disordered" evidence="1">
    <location>
        <begin position="225"/>
        <end position="272"/>
    </location>
</feature>
<evidence type="ECO:0000313" key="2">
    <source>
        <dbReference type="EMBL" id="CEM33066.1"/>
    </source>
</evidence>
<accession>A0A0G4GRT5</accession>
<name>A0A0G4GRT5_VITBC</name>
<evidence type="ECO:0000256" key="1">
    <source>
        <dbReference type="SAM" id="MobiDB-lite"/>
    </source>
</evidence>
<dbReference type="AlphaFoldDB" id="A0A0G4GRT5"/>